<dbReference type="AlphaFoldDB" id="A0A077N3R9"/>
<dbReference type="Proteomes" id="UP000028511">
    <property type="component" value="Unassembled WGS sequence"/>
</dbReference>
<reference evidence="2" key="1">
    <citation type="submission" date="2013-07" db="EMBL/GenBank/DDBJ databases">
        <title>Sub-species coevolution in mutualistic symbiosis.</title>
        <authorList>
            <person name="Murfin K."/>
            <person name="Klassen J."/>
            <person name="Lee M."/>
            <person name="Forst S."/>
            <person name="Stock P."/>
            <person name="Goodrich-Blair H."/>
        </authorList>
    </citation>
    <scope>NUCLEOTIDE SEQUENCE [LARGE SCALE GENOMIC DNA]</scope>
    <source>
        <strain evidence="2">Puntauvense</strain>
    </source>
</reference>
<sequence>MKSNKSGEDVNIMPLTRVPRGRKTVEQLLSLIDHDEIRSLNEELCDDLNDPPQGARANGSKLY</sequence>
<comment type="caution">
    <text evidence="2">The sequence shown here is derived from an EMBL/GenBank/DDBJ whole genome shotgun (WGS) entry which is preliminary data.</text>
</comment>
<name>A0A077N3R9_XENBV</name>
<organism evidence="2">
    <name type="scientific">Xenorhabdus bovienii str. puntauvense</name>
    <dbReference type="NCBI Taxonomy" id="1398201"/>
    <lineage>
        <taxon>Bacteria</taxon>
        <taxon>Pseudomonadati</taxon>
        <taxon>Pseudomonadota</taxon>
        <taxon>Gammaproteobacteria</taxon>
        <taxon>Enterobacterales</taxon>
        <taxon>Morganellaceae</taxon>
        <taxon>Xenorhabdus</taxon>
    </lineage>
</organism>
<dbReference type="EMBL" id="CBSW010000151">
    <property type="protein sequence ID" value="CDG96851.1"/>
    <property type="molecule type" value="Genomic_DNA"/>
</dbReference>
<accession>A0A077N3R9</accession>
<gene>
    <name evidence="2" type="ORF">XBP1_2340001</name>
</gene>
<proteinExistence type="predicted"/>
<feature type="region of interest" description="Disordered" evidence="1">
    <location>
        <begin position="43"/>
        <end position="63"/>
    </location>
</feature>
<evidence type="ECO:0000256" key="1">
    <source>
        <dbReference type="SAM" id="MobiDB-lite"/>
    </source>
</evidence>
<evidence type="ECO:0000313" key="2">
    <source>
        <dbReference type="EMBL" id="CDG96851.1"/>
    </source>
</evidence>
<protein>
    <submittedName>
        <fullName evidence="2">Uncharacterized protein</fullName>
    </submittedName>
</protein>
<dbReference type="HOGENOM" id="CLU_2884903_0_0_6"/>